<evidence type="ECO:0000313" key="1">
    <source>
        <dbReference type="EMBL" id="AXH71257.1"/>
    </source>
</evidence>
<dbReference type="EMBL" id="MH606185">
    <property type="protein sequence ID" value="AXH71257.1"/>
    <property type="molecule type" value="Genomic_DNA"/>
</dbReference>
<protein>
    <submittedName>
        <fullName evidence="1">Uncharacterized protein</fullName>
    </submittedName>
</protein>
<sequence>MKYGLIVEGVVVSTYDNPKEAMEAAQFALEESGVFHQVKPVYEFSSSDRIFKKELLEDIERWKQQVERQDSCQSDHERCPLCNEQLFFCECAKEMAVNIMRKQFGYPIY</sequence>
<organism evidence="1 2">
    <name type="scientific">Bacillus phage BSP38</name>
    <dbReference type="NCBI Taxonomy" id="2283013"/>
    <lineage>
        <taxon>Viruses</taxon>
        <taxon>Duplodnaviria</taxon>
        <taxon>Heunggongvirae</taxon>
        <taxon>Uroviricota</taxon>
        <taxon>Caudoviricetes</taxon>
        <taxon>Herelleviridae</taxon>
        <taxon>Bastillevirinae</taxon>
        <taxon>Jeonjuvirus</taxon>
        <taxon>Jeonjuvirus BSP38</taxon>
    </lineage>
</organism>
<gene>
    <name evidence="1" type="ORF">BSP38_215</name>
</gene>
<accession>A0A345MK75</accession>
<evidence type="ECO:0000313" key="2">
    <source>
        <dbReference type="Proteomes" id="UP000260425"/>
    </source>
</evidence>
<keyword evidence="2" id="KW-1185">Reference proteome</keyword>
<reference evidence="1 2" key="1">
    <citation type="submission" date="2018-07" db="EMBL/GenBank/DDBJ databases">
        <title>Complete nucleotide sequence of Bacillus phage BSP38.</title>
        <authorList>
            <person name="Ghosh K."/>
            <person name="Kim K.-P."/>
        </authorList>
    </citation>
    <scope>NUCLEOTIDE SEQUENCE [LARGE SCALE GENOMIC DNA]</scope>
</reference>
<dbReference type="Proteomes" id="UP000260425">
    <property type="component" value="Segment"/>
</dbReference>
<proteinExistence type="predicted"/>
<organismHost>
    <name type="scientific">Bacillus subtilis</name>
    <dbReference type="NCBI Taxonomy" id="1423"/>
</organismHost>
<name>A0A345MK75_BPBSP</name>